<evidence type="ECO:0000256" key="1">
    <source>
        <dbReference type="ARBA" id="ARBA00009670"/>
    </source>
</evidence>
<evidence type="ECO:0000313" key="4">
    <source>
        <dbReference type="EMBL" id="PQD94058.1"/>
    </source>
</evidence>
<keyword evidence="2" id="KW-0472">Membrane</keyword>
<dbReference type="EMBL" id="PKOZ01000015">
    <property type="protein sequence ID" value="PQD94058.1"/>
    <property type="molecule type" value="Genomic_DNA"/>
</dbReference>
<dbReference type="InterPro" id="IPR004147">
    <property type="entry name" value="ABC1_dom"/>
</dbReference>
<comment type="similarity">
    <text evidence="1">Belongs to the protein kinase superfamily. ADCK protein kinase family.</text>
</comment>
<proteinExistence type="inferred from homology"/>
<dbReference type="Proteomes" id="UP000239663">
    <property type="component" value="Unassembled WGS sequence"/>
</dbReference>
<evidence type="ECO:0000256" key="2">
    <source>
        <dbReference type="SAM" id="Phobius"/>
    </source>
</evidence>
<accession>A0A2S7MWE5</accession>
<evidence type="ECO:0000259" key="3">
    <source>
        <dbReference type="Pfam" id="PF03109"/>
    </source>
</evidence>
<keyword evidence="2" id="KW-1133">Transmembrane helix</keyword>
<dbReference type="RefSeq" id="WP_104850599.1">
    <property type="nucleotide sequence ID" value="NZ_PKOZ01000015.1"/>
</dbReference>
<keyword evidence="2" id="KW-0812">Transmembrane</keyword>
<dbReference type="OrthoDB" id="9795390at2"/>
<reference evidence="4 5" key="1">
    <citation type="submission" date="2017-12" db="EMBL/GenBank/DDBJ databases">
        <title>Taxonomic description and draft genome of Pradoshia cofamensis Gen. nov., sp. nov., a thermotolerant bacillale isolated from anterior gut of earthworm Eisenia fetida.</title>
        <authorList>
            <person name="Saha T."/>
            <person name="Chakraborty R."/>
        </authorList>
    </citation>
    <scope>NUCLEOTIDE SEQUENCE [LARGE SCALE GENOMIC DNA]</scope>
    <source>
        <strain evidence="4 5">EAG3</strain>
    </source>
</reference>
<comment type="caution">
    <text evidence="4">The sequence shown here is derived from an EMBL/GenBank/DDBJ whole genome shotgun (WGS) entry which is preliminary data.</text>
</comment>
<feature type="domain" description="ABC1 atypical kinase-like" evidence="3">
    <location>
        <begin position="95"/>
        <end position="337"/>
    </location>
</feature>
<organism evidence="4 5">
    <name type="scientific">Pradoshia eiseniae</name>
    <dbReference type="NCBI Taxonomy" id="2064768"/>
    <lineage>
        <taxon>Bacteria</taxon>
        <taxon>Bacillati</taxon>
        <taxon>Bacillota</taxon>
        <taxon>Bacilli</taxon>
        <taxon>Bacillales</taxon>
        <taxon>Bacillaceae</taxon>
        <taxon>Pradoshia</taxon>
    </lineage>
</organism>
<keyword evidence="5" id="KW-1185">Reference proteome</keyword>
<dbReference type="SUPFAM" id="SSF56112">
    <property type="entry name" value="Protein kinase-like (PK-like)"/>
    <property type="match status" value="1"/>
</dbReference>
<dbReference type="PANTHER" id="PTHR10566">
    <property type="entry name" value="CHAPERONE-ACTIVITY OF BC1 COMPLEX CABC1 -RELATED"/>
    <property type="match status" value="1"/>
</dbReference>
<dbReference type="PANTHER" id="PTHR10566:SF113">
    <property type="entry name" value="PROTEIN ACTIVITY OF BC1 COMPLEX KINASE 7, CHLOROPLASTIC"/>
    <property type="match status" value="1"/>
</dbReference>
<dbReference type="AlphaFoldDB" id="A0A2S7MWE5"/>
<sequence length="558" mass="63575">MLNKRIRHFNRYQDIIRAMIHHGFGSIAEELGLADMLPFGGKWIFEGKHVKDKPAGERIRLILEELGPTYIKLGQMMSTRPDIVPASIIHELENLQDKVKEFSFDEVKAIIEDELELPLEELFAEFNPVPIAAASIGQVHKAVLPSGDVVAVKVQRPNITKTIDTDLEILHNLARMAEKRYKWAQDYGLKDIVGEFSMSLNMELDYGVEGRNAEKIAAQFKEDDTIRIPAVYWEYSTKKVLTMEFVEGIKINDVQSLDEIGFDRRLLSERFTEAMMKQILLEGMFHADPHPGNVFVQPGNRLVFLDFGNVGRINAQMKYEFASMLLALRRGNTDFVVRSIIKIGMTPDEINYDQLKADVQEFIDNYYGQTLNSISLGEIVNDFFTLTYLHHIRIPSDLTMLGKTFLAVEGVVETLYPEYNILDIVEPFGDNLVKERLKPKNIAEMLFNKAVDYSDFFSEMPRSVKDLTNKLKDGKFSVQIKVPQLEIFLAKMDKMANQLSYAIILLSFSIIMAGLVIGSSSRGGTNILWQIPIIEIGFIIASVMVLYLLYSIFRSGRF</sequence>
<dbReference type="InterPro" id="IPR011009">
    <property type="entry name" value="Kinase-like_dom_sf"/>
</dbReference>
<dbReference type="InterPro" id="IPR050154">
    <property type="entry name" value="UbiB_kinase"/>
</dbReference>
<gene>
    <name evidence="4" type="ORF">CYL18_16430</name>
</gene>
<dbReference type="CDD" id="cd05121">
    <property type="entry name" value="ABC1_ADCK3-like"/>
    <property type="match status" value="1"/>
</dbReference>
<evidence type="ECO:0000313" key="5">
    <source>
        <dbReference type="Proteomes" id="UP000239663"/>
    </source>
</evidence>
<dbReference type="Pfam" id="PF03109">
    <property type="entry name" value="ABC1"/>
    <property type="match status" value="1"/>
</dbReference>
<feature type="transmembrane region" description="Helical" evidence="2">
    <location>
        <begin position="499"/>
        <end position="521"/>
    </location>
</feature>
<feature type="transmembrane region" description="Helical" evidence="2">
    <location>
        <begin position="527"/>
        <end position="550"/>
    </location>
</feature>
<protein>
    <submittedName>
        <fullName evidence="4">ABC transporter</fullName>
    </submittedName>
</protein>
<name>A0A2S7MWE5_9BACI</name>